<feature type="compositionally biased region" description="Low complexity" evidence="1">
    <location>
        <begin position="29"/>
        <end position="41"/>
    </location>
</feature>
<proteinExistence type="predicted"/>
<evidence type="ECO:0000313" key="2">
    <source>
        <dbReference type="EMBL" id="SEG42029.1"/>
    </source>
</evidence>
<protein>
    <submittedName>
        <fullName evidence="2">Uncharacterized protein</fullName>
    </submittedName>
</protein>
<sequence length="139" mass="14952">MDHGGTSPSSVEKKARTLTRQTLDAIRPAAGSAGTSVTGGTWQQCSTETPGTHRFEYRYVVTLDVPQERSEDVMTAARAHFVEQGYRLDLPDPGTARVGATEPHATYWVAVGVNSDKKSMFLSVDSGCVGVSHDPKKKA</sequence>
<accession>A0A1H5ZZX6</accession>
<feature type="region of interest" description="Disordered" evidence="1">
    <location>
        <begin position="26"/>
        <end position="48"/>
    </location>
</feature>
<name>A0A1H5ZZX6_9ACTN</name>
<evidence type="ECO:0000256" key="1">
    <source>
        <dbReference type="SAM" id="MobiDB-lite"/>
    </source>
</evidence>
<dbReference type="AlphaFoldDB" id="A0A1H5ZZX6"/>
<keyword evidence="3" id="KW-1185">Reference proteome</keyword>
<organism evidence="2 3">
    <name type="scientific">Actinacidiphila yanglinensis</name>
    <dbReference type="NCBI Taxonomy" id="310779"/>
    <lineage>
        <taxon>Bacteria</taxon>
        <taxon>Bacillati</taxon>
        <taxon>Actinomycetota</taxon>
        <taxon>Actinomycetes</taxon>
        <taxon>Kitasatosporales</taxon>
        <taxon>Streptomycetaceae</taxon>
        <taxon>Actinacidiphila</taxon>
    </lineage>
</organism>
<gene>
    <name evidence="2" type="ORF">SAMN05216223_10579</name>
</gene>
<evidence type="ECO:0000313" key="3">
    <source>
        <dbReference type="Proteomes" id="UP000236754"/>
    </source>
</evidence>
<dbReference type="EMBL" id="FNVU01000005">
    <property type="protein sequence ID" value="SEG42029.1"/>
    <property type="molecule type" value="Genomic_DNA"/>
</dbReference>
<reference evidence="2 3" key="1">
    <citation type="submission" date="2016-10" db="EMBL/GenBank/DDBJ databases">
        <authorList>
            <person name="de Groot N.N."/>
        </authorList>
    </citation>
    <scope>NUCLEOTIDE SEQUENCE [LARGE SCALE GENOMIC DNA]</scope>
    <source>
        <strain evidence="2 3">CGMCC 4.2023</strain>
    </source>
</reference>
<dbReference type="Proteomes" id="UP000236754">
    <property type="component" value="Unassembled WGS sequence"/>
</dbReference>